<gene>
    <name evidence="5" type="ORF">CDD82_2208</name>
</gene>
<dbReference type="OrthoDB" id="361797at2759"/>
<dbReference type="GO" id="GO:0042274">
    <property type="term" value="P:ribosomal small subunit biogenesis"/>
    <property type="evidence" value="ECO:0007669"/>
    <property type="project" value="TreeGrafter"/>
</dbReference>
<dbReference type="Pfam" id="PF02854">
    <property type="entry name" value="MIF4G"/>
    <property type="match status" value="1"/>
</dbReference>
<comment type="caution">
    <text evidence="5">The sequence shown here is derived from an EMBL/GenBank/DDBJ whole genome shotgun (WGS) entry which is preliminary data.</text>
</comment>
<dbReference type="SUPFAM" id="SSF48371">
    <property type="entry name" value="ARM repeat"/>
    <property type="match status" value="1"/>
</dbReference>
<comment type="similarity">
    <text evidence="2">Belongs to the CWC22 family.</text>
</comment>
<evidence type="ECO:0000313" key="6">
    <source>
        <dbReference type="Proteomes" id="UP000224854"/>
    </source>
</evidence>
<evidence type="ECO:0000256" key="3">
    <source>
        <dbReference type="ARBA" id="ARBA00023242"/>
    </source>
</evidence>
<name>A0A2C5XFP7_9HYPO</name>
<dbReference type="Proteomes" id="UP000224854">
    <property type="component" value="Unassembled WGS sequence"/>
</dbReference>
<dbReference type="AlphaFoldDB" id="A0A2C5XFP7"/>
<dbReference type="SMART" id="SM00543">
    <property type="entry name" value="MIF4G"/>
    <property type="match status" value="1"/>
</dbReference>
<accession>A0A2C5XFP7</accession>
<feature type="domain" description="MI" evidence="4">
    <location>
        <begin position="496"/>
        <end position="598"/>
    </location>
</feature>
<dbReference type="GO" id="GO:0003723">
    <property type="term" value="F:RNA binding"/>
    <property type="evidence" value="ECO:0007669"/>
    <property type="project" value="InterPro"/>
</dbReference>
<dbReference type="PROSITE" id="PS51366">
    <property type="entry name" value="MI"/>
    <property type="match status" value="1"/>
</dbReference>
<proteinExistence type="inferred from homology"/>
<reference evidence="5 6" key="1">
    <citation type="submission" date="2017-06" db="EMBL/GenBank/DDBJ databases">
        <title>Ant-infecting Ophiocordyceps genomes reveal a high diversity of potential behavioral manipulation genes and a possible major role for enterotoxins.</title>
        <authorList>
            <person name="De Bekker C."/>
            <person name="Evans H.C."/>
            <person name="Brachmann A."/>
            <person name="Hughes D.P."/>
        </authorList>
    </citation>
    <scope>NUCLEOTIDE SEQUENCE [LARGE SCALE GENOMIC DNA]</scope>
    <source>
        <strain evidence="5 6">1348a</strain>
    </source>
</reference>
<dbReference type="Pfam" id="PF02847">
    <property type="entry name" value="MA3"/>
    <property type="match status" value="1"/>
</dbReference>
<dbReference type="InterPro" id="IPR016024">
    <property type="entry name" value="ARM-type_fold"/>
</dbReference>
<evidence type="ECO:0000259" key="4">
    <source>
        <dbReference type="PROSITE" id="PS51366"/>
    </source>
</evidence>
<organism evidence="5 6">
    <name type="scientific">Ophiocordyceps australis</name>
    <dbReference type="NCBI Taxonomy" id="1399860"/>
    <lineage>
        <taxon>Eukaryota</taxon>
        <taxon>Fungi</taxon>
        <taxon>Dikarya</taxon>
        <taxon>Ascomycota</taxon>
        <taxon>Pezizomycotina</taxon>
        <taxon>Sordariomycetes</taxon>
        <taxon>Hypocreomycetidae</taxon>
        <taxon>Hypocreales</taxon>
        <taxon>Ophiocordycipitaceae</taxon>
        <taxon>Ophiocordyceps</taxon>
    </lineage>
</organism>
<comment type="subcellular location">
    <subcellularLocation>
        <location evidence="1">Nucleus</location>
        <location evidence="1">Nucleolus</location>
    </subcellularLocation>
</comment>
<protein>
    <recommendedName>
        <fullName evidence="4">MI domain-containing protein</fullName>
    </recommendedName>
</protein>
<sequence length="598" mass="67640">MRDFLAKDEADIAYFERKLGIKTGRTSSSKAFKGDGLDTLVKEGEDISHILPINGKKRKQDYDEWLSTKRSKTPSHWKYRNFVNCMNNQDEAASFLYSSEYGQDSEILKSVTNREESASHGKERDELFAAEFNAYPGNRDSPPHEGRENPFVAPMVGVSTAKYVLPHRKEVSTSHQGNKLWLKRQIQGQINRLTDSNILSIVQAVEAIYQQNPRGHVTELLTDAVLAQICKSENIPDQFFVLTGGFCAAIYKVIGPSFGSHLLRRVVKDFTIQYQRASETTQAHVQKASCNIMSLLTQLYTFGIVSCGIIFDYMQRLLQQLSEINVELLLHVCRMSGSLLRRDDRERFRIVSEALARAMLYANNPDASGRTKFMMETIQKLSGDKQKTKDVKSFGVSEHIFRMRKRLSELKSQSRRLDGLTPMSTTLDDIEGAKKHDKMWLTGASVSNCRGQVDIARGVVGTRQIRDSLGGEDEEDMNLILPDFYNKARAQGLTTKAQIAIFTALMTANSYEEGCRQYLNLGLKKDKQLEIAHVLVQCVGGEAEYNEYYALVAKQMGADKRIKFALQSRFWKLLRSLGEPLFGEAITEDERLDAVRAT</sequence>
<dbReference type="PANTHER" id="PTHR18034">
    <property type="entry name" value="CELL CYCLE CONTROL PROTEIN CWF22-RELATED"/>
    <property type="match status" value="1"/>
</dbReference>
<evidence type="ECO:0000256" key="2">
    <source>
        <dbReference type="ARBA" id="ARBA00006856"/>
    </source>
</evidence>
<dbReference type="InterPro" id="IPR003890">
    <property type="entry name" value="MIF4G-like_typ-3"/>
</dbReference>
<dbReference type="InterPro" id="IPR003891">
    <property type="entry name" value="Initiation_fac_eIF4g_MI"/>
</dbReference>
<keyword evidence="6" id="KW-1185">Reference proteome</keyword>
<dbReference type="GO" id="GO:0005730">
    <property type="term" value="C:nucleolus"/>
    <property type="evidence" value="ECO:0007669"/>
    <property type="project" value="UniProtKB-SubCell"/>
</dbReference>
<evidence type="ECO:0000256" key="1">
    <source>
        <dbReference type="ARBA" id="ARBA00004604"/>
    </source>
</evidence>
<dbReference type="InterPro" id="IPR050781">
    <property type="entry name" value="CWC22_splicing_factor"/>
</dbReference>
<evidence type="ECO:0000313" key="5">
    <source>
        <dbReference type="EMBL" id="PHH60938.1"/>
    </source>
</evidence>
<dbReference type="PANTHER" id="PTHR18034:SF4">
    <property type="entry name" value="NUCLEOLAR MIF4G DOMAIN-CONTAINING PROTEIN 1"/>
    <property type="match status" value="1"/>
</dbReference>
<keyword evidence="3" id="KW-0539">Nucleus</keyword>
<dbReference type="EMBL" id="NJEU01001765">
    <property type="protein sequence ID" value="PHH60938.1"/>
    <property type="molecule type" value="Genomic_DNA"/>
</dbReference>
<dbReference type="Gene3D" id="1.25.40.180">
    <property type="match status" value="1"/>
</dbReference>